<protein>
    <submittedName>
        <fullName evidence="1">Uncharacterized protein</fullName>
    </submittedName>
</protein>
<dbReference type="AlphaFoldDB" id="A0A8H3IT31"/>
<accession>A0A8H3IT31</accession>
<dbReference type="PANTHER" id="PTHR36587:SF2">
    <property type="entry name" value="EXPRESSION SITE-ASSOCIATED GENE 3 (ESAG3)-LIKE PROTEIN"/>
    <property type="match status" value="1"/>
</dbReference>
<evidence type="ECO:0000313" key="2">
    <source>
        <dbReference type="Proteomes" id="UP000664521"/>
    </source>
</evidence>
<reference evidence="1" key="1">
    <citation type="submission" date="2021-03" db="EMBL/GenBank/DDBJ databases">
        <authorList>
            <person name="Tagirdzhanova G."/>
        </authorList>
    </citation>
    <scope>NUCLEOTIDE SEQUENCE</scope>
</reference>
<dbReference type="CDD" id="cd22997">
    <property type="entry name" value="GT_LH"/>
    <property type="match status" value="1"/>
</dbReference>
<dbReference type="PANTHER" id="PTHR36587">
    <property type="entry name" value="EXPRESSION SITE-ASSOCIATED GENE 3 (ESAG3)-LIKE PROTEIN"/>
    <property type="match status" value="1"/>
</dbReference>
<keyword evidence="2" id="KW-1185">Reference proteome</keyword>
<dbReference type="OrthoDB" id="422736at2759"/>
<evidence type="ECO:0000313" key="1">
    <source>
        <dbReference type="EMBL" id="CAF9932365.1"/>
    </source>
</evidence>
<sequence>MVHFDDFDGITEPRRPQSLPFFLRIARTRRARTATLTSLIVFLVLLISWKTSKPPARKIAASGYHIPPESPIVFAPELIDEAPILDGSNPQKIMNVTGPHGPKKTNPSFHLLIPASHSNSLLCKTLLSSFVLGYPPPTLVNYGKAFKGEGWDNGTHAGKIRGVYDYLKEGKDMKEHDLVLIIDGFDIWFQLPPEIMIKRYHKLLVEANERLRIRYGMVTHEKDGGFGAKERIPRYTQKVIFGADKICWPNGAEDPACVAVPFSTLPKDTYGPATDKDPESFLTRPRFLNSGTVIGQVSDVRAIYEYAVKKVEEDGRGAVGDQFVFAEIFGEQEFQRETKRQASQGTGGRWLDWVSNTLGVSESPLATNHTINNMTTVPGQNYEFGLGLDYGSELFQTMTHSWDDIEFIRYNDSDALTEIQEKHPSLSSVPFSLPSDLQRVEDPFWFSSPGNHSNESQDVILLPFSEKLDISGEGPRWEEVPLATNVFADSIPSLIHLNGDKSILDTLWPSTWFHPYARALLRRYVRSPQGPIAAHAAALGGLSWWDTRGGRGGVWTDRETWMSWGEVCRKTESDVFADGKGTWMKEEGSIRTENSFGAVVIDDEHFEDE</sequence>
<name>A0A8H3IT31_9LECA</name>
<dbReference type="EMBL" id="CAJPDS010000063">
    <property type="protein sequence ID" value="CAF9932365.1"/>
    <property type="molecule type" value="Genomic_DNA"/>
</dbReference>
<dbReference type="Proteomes" id="UP000664521">
    <property type="component" value="Unassembled WGS sequence"/>
</dbReference>
<comment type="caution">
    <text evidence="1">The sequence shown here is derived from an EMBL/GenBank/DDBJ whole genome shotgun (WGS) entry which is preliminary data.</text>
</comment>
<gene>
    <name evidence="1" type="ORF">HETSPECPRED_008340</name>
</gene>
<organism evidence="1 2">
    <name type="scientific">Heterodermia speciosa</name>
    <dbReference type="NCBI Taxonomy" id="116794"/>
    <lineage>
        <taxon>Eukaryota</taxon>
        <taxon>Fungi</taxon>
        <taxon>Dikarya</taxon>
        <taxon>Ascomycota</taxon>
        <taxon>Pezizomycotina</taxon>
        <taxon>Lecanoromycetes</taxon>
        <taxon>OSLEUM clade</taxon>
        <taxon>Lecanoromycetidae</taxon>
        <taxon>Caliciales</taxon>
        <taxon>Physciaceae</taxon>
        <taxon>Heterodermia</taxon>
    </lineage>
</organism>
<proteinExistence type="predicted"/>